<sequence>MGSRLSEVSFLIFCSLGVFFSYLVYGILQEAVTKSNYGQGEKFNYFFSLLLFQCIVNSLFSLLEKKTTAPEWNFALCGLTYIGAMFASNYSLKFVSYPVQVIGKSVKPIPVLLLHVLLAKRKYPLRKYVFVTMISVGVALFMYKGRSSANNFLGWGEALLVSSLLCDFGSYTLMLHMNLWSTLYLFIGNNYRYFPLELKYFPVTFKRSN</sequence>
<evidence type="ECO:0000256" key="3">
    <source>
        <dbReference type="ARBA" id="ARBA00022448"/>
    </source>
</evidence>
<feature type="transmembrane region" description="Helical" evidence="8">
    <location>
        <begin position="7"/>
        <end position="25"/>
    </location>
</feature>
<reference evidence="9 10" key="2">
    <citation type="submission" date="2018-11" db="EMBL/GenBank/DDBJ databases">
        <authorList>
            <consortium name="Pathogen Informatics"/>
        </authorList>
    </citation>
    <scope>NUCLEOTIDE SEQUENCE [LARGE SCALE GENOMIC DNA]</scope>
    <source>
        <strain evidence="9 10">Egypt</strain>
    </source>
</reference>
<evidence type="ECO:0000256" key="6">
    <source>
        <dbReference type="ARBA" id="ARBA00022989"/>
    </source>
</evidence>
<dbReference type="InterPro" id="IPR013657">
    <property type="entry name" value="SCL35B1-4/HUT1"/>
</dbReference>
<evidence type="ECO:0000256" key="7">
    <source>
        <dbReference type="ARBA" id="ARBA00023136"/>
    </source>
</evidence>
<feature type="transmembrane region" description="Helical" evidence="8">
    <location>
        <begin position="45"/>
        <end position="63"/>
    </location>
</feature>
<evidence type="ECO:0000256" key="4">
    <source>
        <dbReference type="ARBA" id="ARBA00022692"/>
    </source>
</evidence>
<dbReference type="AlphaFoldDB" id="A0A183BAZ2"/>
<feature type="transmembrane region" description="Helical" evidence="8">
    <location>
        <begin position="168"/>
        <end position="187"/>
    </location>
</feature>
<feature type="transmembrane region" description="Helical" evidence="8">
    <location>
        <begin position="97"/>
        <end position="118"/>
    </location>
</feature>
<evidence type="ECO:0000256" key="1">
    <source>
        <dbReference type="ARBA" id="ARBA00004477"/>
    </source>
</evidence>
<feature type="transmembrane region" description="Helical" evidence="8">
    <location>
        <begin position="72"/>
        <end position="91"/>
    </location>
</feature>
<dbReference type="WBParaSite" id="ECPE_0001642001-mRNA-1">
    <property type="protein sequence ID" value="ECPE_0001642001-mRNA-1"/>
    <property type="gene ID" value="ECPE_0001642001"/>
</dbReference>
<dbReference type="GO" id="GO:0005460">
    <property type="term" value="F:UDP-glucose transmembrane transporter activity"/>
    <property type="evidence" value="ECO:0007669"/>
    <property type="project" value="TreeGrafter"/>
</dbReference>
<protein>
    <submittedName>
        <fullName evidence="11">Solute carrier family 35 member B1</fullName>
    </submittedName>
</protein>
<dbReference type="PANTHER" id="PTHR10778">
    <property type="entry name" value="SOLUTE CARRIER FAMILY 35 MEMBER B"/>
    <property type="match status" value="1"/>
</dbReference>
<evidence type="ECO:0000256" key="8">
    <source>
        <dbReference type="SAM" id="Phobius"/>
    </source>
</evidence>
<gene>
    <name evidence="9" type="ORF">ECPE_LOCUS16377</name>
</gene>
<dbReference type="OrthoDB" id="78344at2759"/>
<dbReference type="PANTHER" id="PTHR10778:SF10">
    <property type="entry name" value="SOLUTE CARRIER FAMILY 35 MEMBER B1"/>
    <property type="match status" value="1"/>
</dbReference>
<dbReference type="EMBL" id="UZAN01064082">
    <property type="protein sequence ID" value="VDP93649.1"/>
    <property type="molecule type" value="Genomic_DNA"/>
</dbReference>
<evidence type="ECO:0000256" key="5">
    <source>
        <dbReference type="ARBA" id="ARBA00022824"/>
    </source>
</evidence>
<dbReference type="Proteomes" id="UP000272942">
    <property type="component" value="Unassembled WGS sequence"/>
</dbReference>
<dbReference type="Pfam" id="PF08449">
    <property type="entry name" value="UAA"/>
    <property type="match status" value="1"/>
</dbReference>
<dbReference type="SUPFAM" id="SSF103481">
    <property type="entry name" value="Multidrug resistance efflux transporter EmrE"/>
    <property type="match status" value="1"/>
</dbReference>
<accession>A0A183BAZ2</accession>
<keyword evidence="4 8" id="KW-0812">Transmembrane</keyword>
<evidence type="ECO:0000313" key="9">
    <source>
        <dbReference type="EMBL" id="VDP93649.1"/>
    </source>
</evidence>
<dbReference type="GO" id="GO:0005789">
    <property type="term" value="C:endoplasmic reticulum membrane"/>
    <property type="evidence" value="ECO:0007669"/>
    <property type="project" value="UniProtKB-SubCell"/>
</dbReference>
<dbReference type="InterPro" id="IPR037185">
    <property type="entry name" value="EmrE-like"/>
</dbReference>
<feature type="transmembrane region" description="Helical" evidence="8">
    <location>
        <begin position="125"/>
        <end position="143"/>
    </location>
</feature>
<dbReference type="GO" id="GO:0000139">
    <property type="term" value="C:Golgi membrane"/>
    <property type="evidence" value="ECO:0007669"/>
    <property type="project" value="TreeGrafter"/>
</dbReference>
<evidence type="ECO:0000313" key="11">
    <source>
        <dbReference type="WBParaSite" id="ECPE_0001642001-mRNA-1"/>
    </source>
</evidence>
<dbReference type="GO" id="GO:0005459">
    <property type="term" value="F:UDP-galactose transmembrane transporter activity"/>
    <property type="evidence" value="ECO:0007669"/>
    <property type="project" value="TreeGrafter"/>
</dbReference>
<organism evidence="11">
    <name type="scientific">Echinostoma caproni</name>
    <dbReference type="NCBI Taxonomy" id="27848"/>
    <lineage>
        <taxon>Eukaryota</taxon>
        <taxon>Metazoa</taxon>
        <taxon>Spiralia</taxon>
        <taxon>Lophotrochozoa</taxon>
        <taxon>Platyhelminthes</taxon>
        <taxon>Trematoda</taxon>
        <taxon>Digenea</taxon>
        <taxon>Plagiorchiida</taxon>
        <taxon>Echinostomata</taxon>
        <taxon>Echinostomatoidea</taxon>
        <taxon>Echinostomatidae</taxon>
        <taxon>Echinostoma</taxon>
    </lineage>
</organism>
<name>A0A183BAZ2_9TREM</name>
<keyword evidence="10" id="KW-1185">Reference proteome</keyword>
<keyword evidence="6 8" id="KW-1133">Transmembrane helix</keyword>
<keyword evidence="3" id="KW-0813">Transport</keyword>
<proteinExistence type="inferred from homology"/>
<reference evidence="11" key="1">
    <citation type="submission" date="2016-06" db="UniProtKB">
        <authorList>
            <consortium name="WormBaseParasite"/>
        </authorList>
    </citation>
    <scope>IDENTIFICATION</scope>
</reference>
<comment type="similarity">
    <text evidence="2">Belongs to the nucleotide-sugar transporter family. SLC35B subfamily.</text>
</comment>
<evidence type="ECO:0000313" key="10">
    <source>
        <dbReference type="Proteomes" id="UP000272942"/>
    </source>
</evidence>
<evidence type="ECO:0000256" key="2">
    <source>
        <dbReference type="ARBA" id="ARBA00010694"/>
    </source>
</evidence>
<keyword evidence="5" id="KW-0256">Endoplasmic reticulum</keyword>
<comment type="subcellular location">
    <subcellularLocation>
        <location evidence="1">Endoplasmic reticulum membrane</location>
        <topology evidence="1">Multi-pass membrane protein</topology>
    </subcellularLocation>
</comment>
<keyword evidence="7 8" id="KW-0472">Membrane</keyword>